<comment type="caution">
    <text evidence="2">The sequence shown here is derived from an EMBL/GenBank/DDBJ whole genome shotgun (WGS) entry which is preliminary data.</text>
</comment>
<dbReference type="Pfam" id="PF01841">
    <property type="entry name" value="Transglut_core"/>
    <property type="match status" value="1"/>
</dbReference>
<organism evidence="2 3">
    <name type="scientific">Neolewinella maritima</name>
    <dbReference type="NCBI Taxonomy" id="1383882"/>
    <lineage>
        <taxon>Bacteria</taxon>
        <taxon>Pseudomonadati</taxon>
        <taxon>Bacteroidota</taxon>
        <taxon>Saprospiria</taxon>
        <taxon>Saprospirales</taxon>
        <taxon>Lewinellaceae</taxon>
        <taxon>Neolewinella</taxon>
    </lineage>
</organism>
<reference evidence="2" key="1">
    <citation type="submission" date="2021-12" db="EMBL/GenBank/DDBJ databases">
        <authorList>
            <person name="Rodrigo-Torres L."/>
            <person name="Arahal R. D."/>
            <person name="Lucena T."/>
        </authorList>
    </citation>
    <scope>NUCLEOTIDE SEQUENCE</scope>
    <source>
        <strain evidence="2">CECT 8419</strain>
    </source>
</reference>
<dbReference type="EMBL" id="CAKLPZ010000001">
    <property type="protein sequence ID" value="CAH0999339.1"/>
    <property type="molecule type" value="Genomic_DNA"/>
</dbReference>
<dbReference type="Proteomes" id="UP000837803">
    <property type="component" value="Unassembled WGS sequence"/>
</dbReference>
<accession>A0ABM9AX88</accession>
<dbReference type="PANTHER" id="PTHR33490:SF1">
    <property type="entry name" value="SLL1233 PROTEIN"/>
    <property type="match status" value="1"/>
</dbReference>
<dbReference type="InterPro" id="IPR013589">
    <property type="entry name" value="Bac_transglu_N"/>
</dbReference>
<dbReference type="RefSeq" id="WP_238749527.1">
    <property type="nucleotide sequence ID" value="NZ_CAKLPZ010000001.1"/>
</dbReference>
<dbReference type="PANTHER" id="PTHR33490">
    <property type="entry name" value="BLR5614 PROTEIN-RELATED"/>
    <property type="match status" value="1"/>
</dbReference>
<name>A0ABM9AX88_9BACT</name>
<dbReference type="SUPFAM" id="SSF54001">
    <property type="entry name" value="Cysteine proteinases"/>
    <property type="match status" value="1"/>
</dbReference>
<feature type="domain" description="Transglutaminase-like" evidence="1">
    <location>
        <begin position="175"/>
        <end position="251"/>
    </location>
</feature>
<protein>
    <recommendedName>
        <fullName evidence="1">Transglutaminase-like domain-containing protein</fullName>
    </recommendedName>
</protein>
<dbReference type="SMART" id="SM00460">
    <property type="entry name" value="TGc"/>
    <property type="match status" value="1"/>
</dbReference>
<evidence type="ECO:0000313" key="3">
    <source>
        <dbReference type="Proteomes" id="UP000837803"/>
    </source>
</evidence>
<evidence type="ECO:0000313" key="2">
    <source>
        <dbReference type="EMBL" id="CAH0999339.1"/>
    </source>
</evidence>
<proteinExistence type="predicted"/>
<keyword evidence="3" id="KW-1185">Reference proteome</keyword>
<dbReference type="InterPro" id="IPR038765">
    <property type="entry name" value="Papain-like_cys_pep_sf"/>
</dbReference>
<evidence type="ECO:0000259" key="1">
    <source>
        <dbReference type="SMART" id="SM00460"/>
    </source>
</evidence>
<dbReference type="Pfam" id="PF09899">
    <property type="entry name" value="DUF2126"/>
    <property type="match status" value="1"/>
</dbReference>
<sequence>MPTRVALRHHTKYTYDHAVKLWPQVIRLRPAPHARTPIQAYSLRVQPENHFINWQQDPFGNYLARIVFPDEVKVKELVIDVEVIADLVTFNPFDFFLEDYAEAVPFDYDDQLAKELSPYLEVTEESPLLDDWMTEARKHVSGTTVPWLVSINQQLANDIHYNVRMEPGVQSCQTTLERRNGSCRDSAWLLVQILRRFGLAARFVSGYLVQLTSDEKVLDGPNGPEADFTDLHAWAEVYLPGAGWVGLDATSGLFAGEGHIPLAATPDPASAAPLSGFSEPAEVTFDFANVVERVREIPRVTKPYSDVQFSELLALGDTVEESLQTGDVRLTMGGEPTFVSEVDQESEQWNEDADGPDKRRLAYDLAVKLKAEFAPDGFIHQGQGKWYPGEPLPRWQYAIYWREDGEPLWTDPSLLANPTHDYRVDAPRADAFGRALAEQLALPADRCQPAFEDTFYFLWETGNLPTNIDPRNVDPLDTLARKTLNELLDVGLDNPRGYVLPLTFDHNQGQWRSSVWEMKREHVFLLPGNSGMGFRLPLDRLPKASAEEQAAMELAASPQEALPDLPVHGALPKGIAPGSADTHLRPRKDFLVRTALCLEPREGRLYIFVPPLESGESYVHLLSAIEAVATAQHLPVIIEGYQPPSDARLTKLVVTPDPGVVEVNAQPAKSWRDIVHNYGKLFDLAKESKLGTNKFMLDGRHTGTGGGNHITLGGTTPAESPLLRRPDLLRSFINFWQNHPGLSYLFSSAFIGPTSQAPRVDEGRPDQLYELEIAFKQLDKQKDPAPWIVDRLFRNLLIDVTGNTHRAEFCIDKLYSPDSATGRLGILEMRGFDMPPHKEMCLAQLLLIRALTAAFWAKPYRRPLVRWGTALHDKFMLHHYVREDLKEVCDYLREAGFDFKLEWLEPFFEFRFPVLGSIRQGQTSLELRSAIEPWHVLGEELGSAGTARYVDSSVERLQVRVTDFNVDRYAILCNRVEVPLSATDREGEYVAGVRYKAWNPPSALHPTIKPDVPLVFDLYDRWNERSIGGCTYHITHPGGRSYDTFPVNSLEAESRRVNRFYDHNHSQKDVEQVVQVAAGTPVQRFAEGLARTLPAIDVKKVTLRGEFGRTLDLRLV</sequence>
<dbReference type="Gene3D" id="3.10.620.30">
    <property type="match status" value="1"/>
</dbReference>
<dbReference type="InterPro" id="IPR002931">
    <property type="entry name" value="Transglutaminase-like"/>
</dbReference>
<gene>
    <name evidence="2" type="ORF">LEM8419_00637</name>
</gene>
<dbReference type="Pfam" id="PF08379">
    <property type="entry name" value="Bact_transglu_N"/>
    <property type="match status" value="1"/>
</dbReference>
<dbReference type="InterPro" id="IPR018667">
    <property type="entry name" value="DUF2126"/>
</dbReference>